<keyword evidence="16" id="KW-0804">Transcription</keyword>
<dbReference type="KEGG" id="tut:107366454"/>
<dbReference type="OMA" id="HSMFSEC"/>
<dbReference type="PANTHER" id="PTHR13414:SF9">
    <property type="entry name" value="PROTON-COUPLED ZINC ANTIPORTER SLC30A9, MITOCHONDRIAL"/>
    <property type="match status" value="1"/>
</dbReference>
<comment type="catalytic activity">
    <reaction evidence="21">
        <text>Zn(2+)(in) + 2 H(+)(out) = Zn(2+)(out) + 2 H(+)(in)</text>
        <dbReference type="Rhea" id="RHEA:72627"/>
        <dbReference type="ChEBI" id="CHEBI:15378"/>
        <dbReference type="ChEBI" id="CHEBI:29105"/>
    </reaction>
</comment>
<feature type="transmembrane region" description="Helical" evidence="23">
    <location>
        <begin position="340"/>
        <end position="366"/>
    </location>
</feature>
<keyword evidence="5" id="KW-0813">Transport</keyword>
<feature type="compositionally biased region" description="Low complexity" evidence="22">
    <location>
        <begin position="64"/>
        <end position="82"/>
    </location>
</feature>
<dbReference type="STRING" id="32264.T1JTM0"/>
<evidence type="ECO:0000256" key="9">
    <source>
        <dbReference type="ARBA" id="ARBA00022833"/>
    </source>
</evidence>
<dbReference type="GO" id="GO:0006829">
    <property type="term" value="P:zinc ion transport"/>
    <property type="evidence" value="ECO:0007669"/>
    <property type="project" value="UniProtKB-KW"/>
</dbReference>
<evidence type="ECO:0000256" key="20">
    <source>
        <dbReference type="ARBA" id="ARBA00034922"/>
    </source>
</evidence>
<evidence type="ECO:0000256" key="17">
    <source>
        <dbReference type="ARBA" id="ARBA00023242"/>
    </source>
</evidence>
<evidence type="ECO:0000256" key="23">
    <source>
        <dbReference type="SAM" id="Phobius"/>
    </source>
</evidence>
<evidence type="ECO:0000256" key="15">
    <source>
        <dbReference type="ARBA" id="ARBA00023136"/>
    </source>
</evidence>
<evidence type="ECO:0000256" key="21">
    <source>
        <dbReference type="ARBA" id="ARBA00048349"/>
    </source>
</evidence>
<dbReference type="HOGENOM" id="CLU_021126_3_1_1"/>
<reference evidence="25" key="2">
    <citation type="submission" date="2015-06" db="UniProtKB">
        <authorList>
            <consortium name="EnsemblMetazoa"/>
        </authorList>
    </citation>
    <scope>IDENTIFICATION</scope>
</reference>
<dbReference type="AlphaFoldDB" id="T1JTM0"/>
<feature type="compositionally biased region" description="Basic and acidic residues" evidence="22">
    <location>
        <begin position="83"/>
        <end position="100"/>
    </location>
</feature>
<dbReference type="Proteomes" id="UP000015104">
    <property type="component" value="Unassembled WGS sequence"/>
</dbReference>
<evidence type="ECO:0000256" key="22">
    <source>
        <dbReference type="SAM" id="MobiDB-lite"/>
    </source>
</evidence>
<evidence type="ECO:0000256" key="3">
    <source>
        <dbReference type="ARBA" id="ARBA00004240"/>
    </source>
</evidence>
<keyword evidence="8" id="KW-0256">Endoplasmic reticulum</keyword>
<keyword evidence="15 23" id="KW-0472">Membrane</keyword>
<comment type="similarity">
    <text evidence="4">Belongs to the cation diffusion facilitator (CDF) transporter (TC 2.A.4) family. SLC30A subfamily.</text>
</comment>
<comment type="subcellular location">
    <subcellularLocation>
        <location evidence="3">Endoplasmic reticulum</location>
    </subcellularLocation>
    <subcellularLocation>
        <location evidence="2">Mitochondrion membrane</location>
        <topology evidence="2">Multi-pass membrane protein</topology>
    </subcellularLocation>
    <subcellularLocation>
        <location evidence="1">Nucleus</location>
    </subcellularLocation>
</comment>
<reference evidence="26" key="1">
    <citation type="submission" date="2011-08" db="EMBL/GenBank/DDBJ databases">
        <authorList>
            <person name="Rombauts S."/>
        </authorList>
    </citation>
    <scope>NUCLEOTIDE SEQUENCE</scope>
    <source>
        <strain evidence="26">London</strain>
    </source>
</reference>
<evidence type="ECO:0000256" key="13">
    <source>
        <dbReference type="ARBA" id="ARBA00023065"/>
    </source>
</evidence>
<feature type="domain" description="Cation efflux protein transmembrane" evidence="24">
    <location>
        <begin position="238"/>
        <end position="447"/>
    </location>
</feature>
<dbReference type="Gene3D" id="3.90.530.10">
    <property type="entry name" value="XPA C-terminal domain"/>
    <property type="match status" value="1"/>
</dbReference>
<evidence type="ECO:0000256" key="11">
    <source>
        <dbReference type="ARBA" id="ARBA00022989"/>
    </source>
</evidence>
<dbReference type="Gene3D" id="1.20.1510.10">
    <property type="entry name" value="Cation efflux protein transmembrane domain"/>
    <property type="match status" value="1"/>
</dbReference>
<keyword evidence="17" id="KW-0539">Nucleus</keyword>
<evidence type="ECO:0000256" key="6">
    <source>
        <dbReference type="ARBA" id="ARBA00022449"/>
    </source>
</evidence>
<keyword evidence="26" id="KW-1185">Reference proteome</keyword>
<evidence type="ECO:0000259" key="24">
    <source>
        <dbReference type="Pfam" id="PF01545"/>
    </source>
</evidence>
<evidence type="ECO:0000256" key="4">
    <source>
        <dbReference type="ARBA" id="ARBA00008873"/>
    </source>
</evidence>
<dbReference type="InterPro" id="IPR040177">
    <property type="entry name" value="SLC30A9"/>
</dbReference>
<evidence type="ECO:0000256" key="8">
    <source>
        <dbReference type="ARBA" id="ARBA00022824"/>
    </source>
</evidence>
<feature type="transmembrane region" description="Helical" evidence="23">
    <location>
        <begin position="422"/>
        <end position="441"/>
    </location>
</feature>
<dbReference type="GO" id="GO:0008324">
    <property type="term" value="F:monoatomic cation transmembrane transporter activity"/>
    <property type="evidence" value="ECO:0007669"/>
    <property type="project" value="InterPro"/>
</dbReference>
<dbReference type="PANTHER" id="PTHR13414">
    <property type="entry name" value="HUEL-CATION TRANSPORTER"/>
    <property type="match status" value="1"/>
</dbReference>
<evidence type="ECO:0000256" key="1">
    <source>
        <dbReference type="ARBA" id="ARBA00004123"/>
    </source>
</evidence>
<keyword evidence="9" id="KW-0862">Zinc</keyword>
<dbReference type="OrthoDB" id="435980at2759"/>
<dbReference type="InterPro" id="IPR027469">
    <property type="entry name" value="Cation_efflux_TMD_sf"/>
</dbReference>
<keyword evidence="14" id="KW-0496">Mitochondrion</keyword>
<evidence type="ECO:0000256" key="19">
    <source>
        <dbReference type="ARBA" id="ARBA00034845"/>
    </source>
</evidence>
<evidence type="ECO:0000256" key="5">
    <source>
        <dbReference type="ARBA" id="ARBA00022448"/>
    </source>
</evidence>
<evidence type="ECO:0000256" key="7">
    <source>
        <dbReference type="ARBA" id="ARBA00022692"/>
    </source>
</evidence>
<evidence type="ECO:0000313" key="25">
    <source>
        <dbReference type="EnsemblMetazoa" id="tetur01g14620.1"/>
    </source>
</evidence>
<dbReference type="GO" id="GO:0031966">
    <property type="term" value="C:mitochondrial membrane"/>
    <property type="evidence" value="ECO:0007669"/>
    <property type="project" value="UniProtKB-SubCell"/>
</dbReference>
<keyword evidence="7 23" id="KW-0812">Transmembrane</keyword>
<evidence type="ECO:0000256" key="10">
    <source>
        <dbReference type="ARBA" id="ARBA00022906"/>
    </source>
</evidence>
<evidence type="ECO:0000256" key="2">
    <source>
        <dbReference type="ARBA" id="ARBA00004225"/>
    </source>
</evidence>
<dbReference type="EnsemblMetazoa" id="tetur01g14620.1">
    <property type="protein sequence ID" value="tetur01g14620.1"/>
    <property type="gene ID" value="tetur01g14620"/>
</dbReference>
<gene>
    <name evidence="25" type="primary">107366454</name>
</gene>
<dbReference type="NCBIfam" id="TIGR01297">
    <property type="entry name" value="CDF"/>
    <property type="match status" value="1"/>
</dbReference>
<keyword evidence="6" id="KW-0050">Antiport</keyword>
<dbReference type="InterPro" id="IPR009061">
    <property type="entry name" value="DNA-bd_dom_put_sf"/>
</dbReference>
<evidence type="ECO:0000256" key="14">
    <source>
        <dbReference type="ARBA" id="ARBA00023128"/>
    </source>
</evidence>
<name>T1JTM0_TETUR</name>
<dbReference type="Pfam" id="PF01545">
    <property type="entry name" value="Cation_efflux"/>
    <property type="match status" value="1"/>
</dbReference>
<feature type="compositionally biased region" description="Basic and acidic residues" evidence="22">
    <location>
        <begin position="53"/>
        <end position="63"/>
    </location>
</feature>
<feature type="transmembrane region" description="Helical" evidence="23">
    <location>
        <begin position="387"/>
        <end position="410"/>
    </location>
</feature>
<dbReference type="GO" id="GO:0015297">
    <property type="term" value="F:antiporter activity"/>
    <property type="evidence" value="ECO:0007669"/>
    <property type="project" value="UniProtKB-KW"/>
</dbReference>
<dbReference type="SUPFAM" id="SSF46955">
    <property type="entry name" value="Putative DNA-binding domain"/>
    <property type="match status" value="1"/>
</dbReference>
<dbReference type="SUPFAM" id="SSF161111">
    <property type="entry name" value="Cation efflux protein transmembrane domain-like"/>
    <property type="match status" value="1"/>
</dbReference>
<dbReference type="GO" id="GO:0005634">
    <property type="term" value="C:nucleus"/>
    <property type="evidence" value="ECO:0007669"/>
    <property type="project" value="UniProtKB-SubCell"/>
</dbReference>
<dbReference type="CDD" id="cd21078">
    <property type="entry name" value="NTD_ZNT9"/>
    <property type="match status" value="1"/>
</dbReference>
<evidence type="ECO:0000313" key="26">
    <source>
        <dbReference type="Proteomes" id="UP000015104"/>
    </source>
</evidence>
<dbReference type="InterPro" id="IPR002524">
    <property type="entry name" value="Cation_efflux"/>
</dbReference>
<dbReference type="InterPro" id="IPR058533">
    <property type="entry name" value="Cation_efflux_TM"/>
</dbReference>
<evidence type="ECO:0000256" key="12">
    <source>
        <dbReference type="ARBA" id="ARBA00023015"/>
    </source>
</evidence>
<accession>T1JTM0</accession>
<proteinExistence type="inferred from homology"/>
<keyword evidence="10" id="KW-0864">Zinc transport</keyword>
<dbReference type="EMBL" id="CAEY01000481">
    <property type="status" value="NOT_ANNOTATED_CDS"/>
    <property type="molecule type" value="Genomic_DNA"/>
</dbReference>
<feature type="transmembrane region" description="Helical" evidence="23">
    <location>
        <begin position="305"/>
        <end position="328"/>
    </location>
</feature>
<keyword evidence="11 23" id="KW-1133">Transmembrane helix</keyword>
<dbReference type="GO" id="GO:0005783">
    <property type="term" value="C:endoplasmic reticulum"/>
    <property type="evidence" value="ECO:0007669"/>
    <property type="project" value="UniProtKB-SubCell"/>
</dbReference>
<organism evidence="25 26">
    <name type="scientific">Tetranychus urticae</name>
    <name type="common">Two-spotted spider mite</name>
    <dbReference type="NCBI Taxonomy" id="32264"/>
    <lineage>
        <taxon>Eukaryota</taxon>
        <taxon>Metazoa</taxon>
        <taxon>Ecdysozoa</taxon>
        <taxon>Arthropoda</taxon>
        <taxon>Chelicerata</taxon>
        <taxon>Arachnida</taxon>
        <taxon>Acari</taxon>
        <taxon>Acariformes</taxon>
        <taxon>Trombidiformes</taxon>
        <taxon>Prostigmata</taxon>
        <taxon>Eleutherengona</taxon>
        <taxon>Raphignathae</taxon>
        <taxon>Tetranychoidea</taxon>
        <taxon>Tetranychidae</taxon>
        <taxon>Tetranychus</taxon>
    </lineage>
</organism>
<dbReference type="InterPro" id="IPR037129">
    <property type="entry name" value="XPA_sf"/>
</dbReference>
<dbReference type="GO" id="GO:0006882">
    <property type="term" value="P:intracellular zinc ion homeostasis"/>
    <property type="evidence" value="ECO:0007669"/>
    <property type="project" value="TreeGrafter"/>
</dbReference>
<dbReference type="eggNOG" id="KOG2802">
    <property type="taxonomic scope" value="Eukaryota"/>
</dbReference>
<evidence type="ECO:0000256" key="18">
    <source>
        <dbReference type="ARBA" id="ARBA00033405"/>
    </source>
</evidence>
<evidence type="ECO:0000256" key="16">
    <source>
        <dbReference type="ARBA" id="ARBA00023163"/>
    </source>
</evidence>
<keyword evidence="13" id="KW-0406">Ion transport</keyword>
<protein>
    <recommendedName>
        <fullName evidence="19">Proton-coupled zinc antiporter SLC30A9, mitochondrial</fullName>
    </recommendedName>
    <alternativeName>
        <fullName evidence="18">Solute carrier family 30 member 9</fullName>
    </alternativeName>
    <alternativeName>
        <fullName evidence="20">Zinc transporter 9</fullName>
    </alternativeName>
</protein>
<keyword evidence="12" id="KW-0805">Transcription regulation</keyword>
<feature type="region of interest" description="Disordered" evidence="22">
    <location>
        <begin position="53"/>
        <end position="100"/>
    </location>
</feature>
<sequence length="566" mass="63576">MSTVCLTNKLSLIGKAVRHVNRLKCDKKFLRIISCSPCILCEKIQYCNFSDYKKDDSSKKDKLSLPNSSDTPTSSSASNITKLSEKKSSESSEETKDEKTNFAQESVIKVVHRSKERKKLDLTQATTERNFVTPVRAMNDYLLKPSDLQDLRKFIRRSPFDDTPPITVYLRRDVEARALQVWGSFEVLEKERKKRKQIEADARESILNVKRILKDYRRLNDPVAIERDISLRESGHVVWTAVVINSMNFLLKSMAWFHTGSHSLFAEAIHSLADTINQLILYFGIRKSIQRPNAEHPYGYHSAQYIASLISGVGIFCVGSGLSFYHGMQGILHPESFQSFYWAYVILAGSLISEGGTLTVALKGLYKGAKRAGTTMKEYILRSQDPSINVVLLEDTAAVLGVGIAATMMGLTAYTGNPLYDAAGSLLVSGLLASVASFIIYTNSGALVGRSIPVYKLDDINKLMENDVMIRAIHDVKATDLGNGMVRYKAEVDIDGRQLTRHYLDAIDLEVVLQEMKELKTIDEVETFFLKHGENIVDLLGAEIDRVEKELKKKHPQLRHVDLEVL</sequence>